<gene>
    <name evidence="3" type="ORF">JOE66_000021</name>
</gene>
<protein>
    <submittedName>
        <fullName evidence="3">Uncharacterized protein</fullName>
    </submittedName>
</protein>
<sequence>MNAAAKSGVRRGPRRAVPLAPTASALRRSASRMLAAGILLAGIALAAPAQGAAAETTPVPTPSSTATTDAGAVSLTLAPDNAGSLAPSQDLAMTVTIENTTAVAVPAGVIHVWLDRTRLTTRTELSGWLDPATDTPQDADSASVDAATASIAPGATASIRASIPAAQIGLSAWGAYGLKATLPLGSTILDTRSAVVWSEGAPSTFSALGLIMPITVPPTSAGLLSATTLTDYTGTDGVLTKKLDAVAGRPVTLAIDPMIIVSIRVLGTTAPQSSLDWLARLAAAPNASFPLSYADSDLAIERQAGAPAVLSPTSFDYALSASNFQSLPTPDPFTLFAPTPAQTAPAAPASPGAPTTPTPAPGQLPTFSDLTSWDYTRTDLAWPAANTVSTGDSTFFAQSGLTTSILSSDNVTVAAQGITPNAPASVDGSSSILLDAQITDALQTAADAATEAPRDAALAELSAILAVTTGTSPGTTPSLAASLGRDAPTSSFGVMRVLDVLEALPWAAEVPLGDVLTAPQTPGISLRDSPQETSRADAVRSMLTSESQVAAFAPVIDVPELITGRQRASLLGVLAQSWSADTDGRATAEAVYQKASADTLSSVQIVDGSSINLLASNGDVPVNIRNSLAWPVTVILQVTPSNGRIVVEPNRIDITVEAQSQKTAKVPVKAAVASGEVNLRLELYNRNGVLVSQAQPLQINVSADWEGIGTLIIAILAVAFLAFGIIRQIRKRRRARRA</sequence>
<evidence type="ECO:0000256" key="1">
    <source>
        <dbReference type="SAM" id="MobiDB-lite"/>
    </source>
</evidence>
<dbReference type="InterPro" id="IPR046112">
    <property type="entry name" value="DUF6049"/>
</dbReference>
<evidence type="ECO:0000313" key="3">
    <source>
        <dbReference type="EMBL" id="MBM7470387.1"/>
    </source>
</evidence>
<dbReference type="RefSeq" id="WP_205106152.1">
    <property type="nucleotide sequence ID" value="NZ_BAAAHT010000001.1"/>
</dbReference>
<dbReference type="EMBL" id="JAFBBU010000001">
    <property type="protein sequence ID" value="MBM7470387.1"/>
    <property type="molecule type" value="Genomic_DNA"/>
</dbReference>
<feature type="region of interest" description="Disordered" evidence="1">
    <location>
        <begin position="337"/>
        <end position="362"/>
    </location>
</feature>
<keyword evidence="2" id="KW-0472">Membrane</keyword>
<dbReference type="Pfam" id="PF19516">
    <property type="entry name" value="DUF6049"/>
    <property type="match status" value="1"/>
</dbReference>
<reference evidence="3 4" key="1">
    <citation type="submission" date="2021-01" db="EMBL/GenBank/DDBJ databases">
        <title>Sequencing the genomes of 1000 actinobacteria strains.</title>
        <authorList>
            <person name="Klenk H.-P."/>
        </authorList>
    </citation>
    <scope>NUCLEOTIDE SEQUENCE [LARGE SCALE GENOMIC DNA]</scope>
    <source>
        <strain evidence="3 4">DSM 13057</strain>
    </source>
</reference>
<feature type="transmembrane region" description="Helical" evidence="2">
    <location>
        <begin position="705"/>
        <end position="726"/>
    </location>
</feature>
<evidence type="ECO:0000313" key="4">
    <source>
        <dbReference type="Proteomes" id="UP000776164"/>
    </source>
</evidence>
<evidence type="ECO:0000256" key="2">
    <source>
        <dbReference type="SAM" id="Phobius"/>
    </source>
</evidence>
<feature type="compositionally biased region" description="Low complexity" evidence="1">
    <location>
        <begin position="337"/>
        <end position="353"/>
    </location>
</feature>
<keyword evidence="4" id="KW-1185">Reference proteome</keyword>
<proteinExistence type="predicted"/>
<accession>A0ABS2KZY8</accession>
<dbReference type="Proteomes" id="UP000776164">
    <property type="component" value="Unassembled WGS sequence"/>
</dbReference>
<comment type="caution">
    <text evidence="3">The sequence shown here is derived from an EMBL/GenBank/DDBJ whole genome shotgun (WGS) entry which is preliminary data.</text>
</comment>
<organism evidence="3 4">
    <name type="scientific">Subtercola frigoramans</name>
    <dbReference type="NCBI Taxonomy" id="120298"/>
    <lineage>
        <taxon>Bacteria</taxon>
        <taxon>Bacillati</taxon>
        <taxon>Actinomycetota</taxon>
        <taxon>Actinomycetes</taxon>
        <taxon>Micrococcales</taxon>
        <taxon>Microbacteriaceae</taxon>
        <taxon>Subtercola</taxon>
    </lineage>
</organism>
<keyword evidence="2" id="KW-1133">Transmembrane helix</keyword>
<name>A0ABS2KZY8_9MICO</name>
<keyword evidence="2" id="KW-0812">Transmembrane</keyword>